<organism evidence="4 5">
    <name type="scientific">Champsocephalus esox</name>
    <name type="common">pike icefish</name>
    <dbReference type="NCBI Taxonomy" id="159716"/>
    <lineage>
        <taxon>Eukaryota</taxon>
        <taxon>Metazoa</taxon>
        <taxon>Chordata</taxon>
        <taxon>Craniata</taxon>
        <taxon>Vertebrata</taxon>
        <taxon>Euteleostomi</taxon>
        <taxon>Actinopterygii</taxon>
        <taxon>Neopterygii</taxon>
        <taxon>Teleostei</taxon>
        <taxon>Neoteleostei</taxon>
        <taxon>Acanthomorphata</taxon>
        <taxon>Eupercaria</taxon>
        <taxon>Perciformes</taxon>
        <taxon>Notothenioidei</taxon>
        <taxon>Channichthyidae</taxon>
        <taxon>Champsocephalus</taxon>
    </lineage>
</organism>
<feature type="region of interest" description="Disordered" evidence="1">
    <location>
        <begin position="582"/>
        <end position="697"/>
    </location>
</feature>
<dbReference type="Pfam" id="PF20642">
    <property type="entry name" value="TAF1C_HB"/>
    <property type="match status" value="2"/>
</dbReference>
<feature type="domain" description="TAF1C helical bundle" evidence="3">
    <location>
        <begin position="675"/>
        <end position="854"/>
    </location>
</feature>
<feature type="compositionally biased region" description="Polar residues" evidence="1">
    <location>
        <begin position="899"/>
        <end position="923"/>
    </location>
</feature>
<gene>
    <name evidence="4" type="ORF">CesoFtcFv8_023912</name>
</gene>
<feature type="compositionally biased region" description="Polar residues" evidence="1">
    <location>
        <begin position="1001"/>
        <end position="1015"/>
    </location>
</feature>
<feature type="region of interest" description="Disordered" evidence="1">
    <location>
        <begin position="715"/>
        <end position="757"/>
    </location>
</feature>
<feature type="domain" description="TAF1C beta-propeller" evidence="2">
    <location>
        <begin position="278"/>
        <end position="414"/>
    </location>
</feature>
<comment type="caution">
    <text evidence="4">The sequence shown here is derived from an EMBL/GenBank/DDBJ whole genome shotgun (WGS) entry which is preliminary data.</text>
</comment>
<evidence type="ECO:0000259" key="3">
    <source>
        <dbReference type="Pfam" id="PF20642"/>
    </source>
</evidence>
<keyword evidence="5" id="KW-1185">Reference proteome</keyword>
<evidence type="ECO:0000313" key="4">
    <source>
        <dbReference type="EMBL" id="KAK5878513.1"/>
    </source>
</evidence>
<dbReference type="GO" id="GO:0001650">
    <property type="term" value="C:fibrillar center"/>
    <property type="evidence" value="ECO:0007669"/>
    <property type="project" value="TreeGrafter"/>
</dbReference>
<feature type="compositionally biased region" description="Polar residues" evidence="1">
    <location>
        <begin position="629"/>
        <end position="638"/>
    </location>
</feature>
<evidence type="ECO:0000256" key="1">
    <source>
        <dbReference type="SAM" id="MobiDB-lite"/>
    </source>
</evidence>
<name>A0AAN8GHL7_9TELE</name>
<dbReference type="AlphaFoldDB" id="A0AAN8GHL7"/>
<feature type="domain" description="TAF1C helical bundle" evidence="3">
    <location>
        <begin position="525"/>
        <end position="586"/>
    </location>
</feature>
<evidence type="ECO:0000313" key="5">
    <source>
        <dbReference type="Proteomes" id="UP001335648"/>
    </source>
</evidence>
<reference evidence="4 5" key="1">
    <citation type="journal article" date="2023" name="Mol. Biol. Evol.">
        <title>Genomics of Secondarily Temperate Adaptation in the Only Non-Antarctic Icefish.</title>
        <authorList>
            <person name="Rivera-Colon A.G."/>
            <person name="Rayamajhi N."/>
            <person name="Minhas B.F."/>
            <person name="Madrigal G."/>
            <person name="Bilyk K.T."/>
            <person name="Yoon V."/>
            <person name="Hune M."/>
            <person name="Gregory S."/>
            <person name="Cheng C.H.C."/>
            <person name="Catchen J.M."/>
        </authorList>
    </citation>
    <scope>NUCLEOTIDE SEQUENCE [LARGE SCALE GENOMIC DNA]</scope>
    <source>
        <strain evidence="4">JC2023a</strain>
    </source>
</reference>
<evidence type="ECO:0008006" key="6">
    <source>
        <dbReference type="Google" id="ProtNLM"/>
    </source>
</evidence>
<feature type="region of interest" description="Disordered" evidence="1">
    <location>
        <begin position="888"/>
        <end position="1034"/>
    </location>
</feature>
<dbReference type="Pfam" id="PF20641">
    <property type="entry name" value="TAF1C_beta-prop"/>
    <property type="match status" value="1"/>
</dbReference>
<dbReference type="PANTHER" id="PTHR15319:SF1">
    <property type="entry name" value="TATA BOX-BINDING PROTEIN-ASSOCIATED FACTOR RNA POLYMERASE I SUBUNIT C"/>
    <property type="match status" value="1"/>
</dbReference>
<feature type="compositionally biased region" description="Basic residues" evidence="1">
    <location>
        <begin position="715"/>
        <end position="729"/>
    </location>
</feature>
<dbReference type="EMBL" id="JAULUE010002065">
    <property type="protein sequence ID" value="KAK5878513.1"/>
    <property type="molecule type" value="Genomic_DNA"/>
</dbReference>
<dbReference type="InterPro" id="IPR036322">
    <property type="entry name" value="WD40_repeat_dom_sf"/>
</dbReference>
<dbReference type="Proteomes" id="UP001335648">
    <property type="component" value="Unassembled WGS sequence"/>
</dbReference>
<dbReference type="PANTHER" id="PTHR15319">
    <property type="entry name" value="TATA BOX-BINDING PROTEIN ASSOCIATED FACTOR RNA POLYMERASE I SUBUNIT C"/>
    <property type="match status" value="1"/>
</dbReference>
<protein>
    <recommendedName>
        <fullName evidence="6">TATA box-binding protein-associated factor RNA polymerase I subunit C</fullName>
    </recommendedName>
</protein>
<feature type="compositionally biased region" description="Basic residues" evidence="1">
    <location>
        <begin position="1025"/>
        <end position="1034"/>
    </location>
</feature>
<dbReference type="GO" id="GO:0001164">
    <property type="term" value="F:RNA polymerase I core promoter sequence-specific DNA binding"/>
    <property type="evidence" value="ECO:0007669"/>
    <property type="project" value="TreeGrafter"/>
</dbReference>
<evidence type="ECO:0000259" key="2">
    <source>
        <dbReference type="Pfam" id="PF20641"/>
    </source>
</evidence>
<accession>A0AAN8GHL7</accession>
<feature type="compositionally biased region" description="Basic and acidic residues" evidence="1">
    <location>
        <begin position="672"/>
        <end position="690"/>
    </location>
</feature>
<feature type="compositionally biased region" description="Basic and acidic residues" evidence="1">
    <location>
        <begin position="733"/>
        <end position="757"/>
    </location>
</feature>
<proteinExistence type="predicted"/>
<sequence length="1034" mass="114733">MDYQFPEQLYPSFYNCGPPDLVLKHCAGNWGCYDGVRPQGGSGPLSSWTFTSRHQVRGETWRHTEPAPVPLLPPKNSVLWPSTPPDPQDFPEHMQNFFIDHCQDAFGSMSEILNEDLIFKQGTKKMSRIDSVYMRKMESLIKKGKLKKRPLSFPSKVLNAYGSMLSDVLPAVPPALLGSLLFEELNEQRERILFSEAATGGAMAFVPFSQSSSDSQSGCLLYPGNQGLDCLNFQRVELQQHGGTPPCLNTISSDLSSFQLKAPVRQISTVSLINNCCVAVRSDHLCGVWRFSEGDKPQLMEVVNTKEVATCISVSPHVLGEVLVASESGAVDLWTVGRGMQRVREEGENLYFNAKSSWRWCEFSAHPRVMVYADRTGVELTDIRVSPVSNHTLFRISNTAECRSGERLILSRYLADIHPFHHLITTQHSAYIMDERFPCVHMLKWDHMMQSPPMFCSTFPGSASSRTAKVLLGSHRSQEITLLQYSGGKAEACSSRGPPQALLRPRDSLRHLPVQLPHRLELATSRLSSPAAGLTCIQKRGGGEECICVLQLTEAGDIFYQILEPEQSHTPPPALEKNTISEINPAQQPPPSLRRISEASSDEDIIGPTQTQSFVAETQEEERPELDTYASSNESWSPRKSRRMKNLQLQVTVNDYDNDETVSGLDTGLNEETAREEKADIPEEPSRVEETTSGSRKLSDGVLVTWKQWLQKLMQKSHKNKPRPQRRQPFKITTKELIDLSSDDEARGEDSAEKERVENVRRDLRACMANRSLLVHSAVSASLGAQEVVEVPDAVKTDGWGDPTSERFTISWQGEGAWQAWWAENLGLNREKKVEALRRKRRREKEVRRASSQRSVLSSSFCSSLSYQSDLSDFSDLSGWSSSASLGAWSDSGGGLSQAEGSGTRPSLLNQGTRPSLLNQGTRSPAEPTPPPNTPKPLDSTPATVRRRKPQEDYLSALFAPQDDASQHGGYFLEEESPVLHAPPPVASCSSQSASLRSVRTGFSQSLTPSQSSQGRPGLSQAPLAKKKKPRMGF</sequence>
<dbReference type="InterPro" id="IPR038801">
    <property type="entry name" value="TAF1C"/>
</dbReference>
<dbReference type="InterPro" id="IPR049090">
    <property type="entry name" value="TAF1C_HB"/>
</dbReference>
<dbReference type="SUPFAM" id="SSF50978">
    <property type="entry name" value="WD40 repeat-like"/>
    <property type="match status" value="1"/>
</dbReference>
<feature type="compositionally biased region" description="Low complexity" evidence="1">
    <location>
        <begin position="987"/>
        <end position="998"/>
    </location>
</feature>
<dbReference type="InterPro" id="IPR049087">
    <property type="entry name" value="TAF1C_beta-prop"/>
</dbReference>